<dbReference type="GO" id="GO:0004605">
    <property type="term" value="F:phosphatidate cytidylyltransferase activity"/>
    <property type="evidence" value="ECO:0007669"/>
    <property type="project" value="UniProtKB-EC"/>
</dbReference>
<evidence type="ECO:0000256" key="2">
    <source>
        <dbReference type="ARBA" id="ARBA00005119"/>
    </source>
</evidence>
<keyword evidence="6" id="KW-0444">Lipid biosynthesis</keyword>
<dbReference type="Pfam" id="PF01148">
    <property type="entry name" value="CTP_transf_1"/>
    <property type="match status" value="1"/>
</dbReference>
<evidence type="ECO:0000256" key="12">
    <source>
        <dbReference type="ARBA" id="ARBA00023136"/>
    </source>
</evidence>
<keyword evidence="9 17" id="KW-0548">Nucleotidyltransferase</keyword>
<keyword evidence="8 16" id="KW-0812">Transmembrane</keyword>
<evidence type="ECO:0000256" key="14">
    <source>
        <dbReference type="ARBA" id="ARBA00023264"/>
    </source>
</evidence>
<feature type="transmembrane region" description="Helical" evidence="16">
    <location>
        <begin position="57"/>
        <end position="86"/>
    </location>
</feature>
<reference evidence="17 18" key="1">
    <citation type="submission" date="2018-09" db="EMBL/GenBank/DDBJ databases">
        <title>A high-quality reference genome of wild soybean provides a powerful tool to mine soybean genomes.</title>
        <authorList>
            <person name="Xie M."/>
            <person name="Chung C.Y.L."/>
            <person name="Li M.-W."/>
            <person name="Wong F.-L."/>
            <person name="Chan T.-F."/>
            <person name="Lam H.-M."/>
        </authorList>
    </citation>
    <scope>NUCLEOTIDE SEQUENCE [LARGE SCALE GENOMIC DNA]</scope>
    <source>
        <strain evidence="18">cv. W05</strain>
        <tissue evidence="17">Hypocotyl of etiolated seedlings</tissue>
    </source>
</reference>
<evidence type="ECO:0000256" key="9">
    <source>
        <dbReference type="ARBA" id="ARBA00022695"/>
    </source>
</evidence>
<keyword evidence="7 17" id="KW-0808">Transferase</keyword>
<evidence type="ECO:0000256" key="5">
    <source>
        <dbReference type="ARBA" id="ARBA00012487"/>
    </source>
</evidence>
<feature type="transmembrane region" description="Helical" evidence="16">
    <location>
        <begin position="146"/>
        <end position="169"/>
    </location>
</feature>
<evidence type="ECO:0000256" key="13">
    <source>
        <dbReference type="ARBA" id="ARBA00023209"/>
    </source>
</evidence>
<evidence type="ECO:0000256" key="16">
    <source>
        <dbReference type="SAM" id="Phobius"/>
    </source>
</evidence>
<feature type="transmembrane region" description="Helical" evidence="16">
    <location>
        <begin position="209"/>
        <end position="231"/>
    </location>
</feature>
<evidence type="ECO:0000256" key="1">
    <source>
        <dbReference type="ARBA" id="ARBA00004141"/>
    </source>
</evidence>
<evidence type="ECO:0000313" key="18">
    <source>
        <dbReference type="Proteomes" id="UP000289340"/>
    </source>
</evidence>
<protein>
    <recommendedName>
        <fullName evidence="5">phosphatidate cytidylyltransferase</fullName>
        <ecNumber evidence="5">2.7.7.41</ecNumber>
    </recommendedName>
</protein>
<evidence type="ECO:0000256" key="6">
    <source>
        <dbReference type="ARBA" id="ARBA00022516"/>
    </source>
</evidence>
<dbReference type="InterPro" id="IPR016720">
    <property type="entry name" value="PC_Trfase_euk"/>
</dbReference>
<feature type="transmembrane region" description="Helical" evidence="16">
    <location>
        <begin position="316"/>
        <end position="338"/>
    </location>
</feature>
<accession>A0A445IPB9</accession>
<evidence type="ECO:0000256" key="10">
    <source>
        <dbReference type="ARBA" id="ARBA00022989"/>
    </source>
</evidence>
<dbReference type="UniPathway" id="UPA00557">
    <property type="reaction ID" value="UER00614"/>
</dbReference>
<dbReference type="PANTHER" id="PTHR13773">
    <property type="entry name" value="PHOSPHATIDATE CYTIDYLYLTRANSFERASE"/>
    <property type="match status" value="1"/>
</dbReference>
<evidence type="ECO:0000256" key="7">
    <source>
        <dbReference type="ARBA" id="ARBA00022679"/>
    </source>
</evidence>
<proteinExistence type="inferred from homology"/>
<keyword evidence="14" id="KW-1208">Phospholipid metabolism</keyword>
<sequence>MQKDTSTTAPSTTSGRVRHRKRSNEVIPEVSKANGTKLLVNDKSKYKSMLIRAYSSVWMIGGFVLIIYMGHLYITAMVVVIQIFMARELFNLLRRAHEDRQLPGFRLLNWHFFFTAMLFVYGRILSQCLVNTVTSDMVLYWLVSNLIKYHMVICYSLYIAGFMWFILTLKKKMYKYQFGQYAWTHMILIVVFGQSSFTVASIFEGIFWFLLPATLIVINDIAAYIFGFFFGRTPLIKLSPKKTWEGFIGASVTTIISAFMLANIMGRSQWLTCPRKDLSTGWLHCDPGPLFKPESYPLPGCISHWFSWKEISILPIQWHSLCLGLFASIIAPFGGFFASGFKRAFKIKVCSQNLCFSNQDVSKYNPFRSGRNRLAVCFHFCRTLVIVFRDMVELPTEWIARWLWPCLHTYIISHLLCRKLSRLK</sequence>
<gene>
    <name evidence="17" type="ORF">D0Y65_027433</name>
</gene>
<comment type="similarity">
    <text evidence="4">Belongs to the CDS family.</text>
</comment>
<feature type="transmembrane region" description="Helical" evidence="16">
    <location>
        <begin position="107"/>
        <end position="126"/>
    </location>
</feature>
<dbReference type="Proteomes" id="UP000289340">
    <property type="component" value="Chromosome 10"/>
</dbReference>
<name>A0A445IPB9_GLYSO</name>
<comment type="pathway">
    <text evidence="3">Lipid metabolism.</text>
</comment>
<evidence type="ECO:0000256" key="4">
    <source>
        <dbReference type="ARBA" id="ARBA00010185"/>
    </source>
</evidence>
<feature type="transmembrane region" description="Helical" evidence="16">
    <location>
        <begin position="243"/>
        <end position="262"/>
    </location>
</feature>
<dbReference type="AlphaFoldDB" id="A0A445IPB9"/>
<keyword evidence="11" id="KW-0443">Lipid metabolism</keyword>
<feature type="transmembrane region" description="Helical" evidence="16">
    <location>
        <begin position="181"/>
        <end position="203"/>
    </location>
</feature>
<evidence type="ECO:0000256" key="15">
    <source>
        <dbReference type="SAM" id="MobiDB-lite"/>
    </source>
</evidence>
<dbReference type="PANTHER" id="PTHR13773:SF31">
    <property type="entry name" value="PHOSPHATIDATE CYTIDYLYLTRANSFERASE 2"/>
    <property type="match status" value="1"/>
</dbReference>
<keyword evidence="13" id="KW-0594">Phospholipid biosynthesis</keyword>
<dbReference type="GO" id="GO:0016024">
    <property type="term" value="P:CDP-diacylglycerol biosynthetic process"/>
    <property type="evidence" value="ECO:0007669"/>
    <property type="project" value="UniProtKB-UniPathway"/>
</dbReference>
<dbReference type="EMBL" id="QZWG01000010">
    <property type="protein sequence ID" value="RZB87892.1"/>
    <property type="molecule type" value="Genomic_DNA"/>
</dbReference>
<feature type="compositionally biased region" description="Polar residues" evidence="15">
    <location>
        <begin position="1"/>
        <end position="15"/>
    </location>
</feature>
<comment type="pathway">
    <text evidence="2">Phospholipid metabolism; CDP-diacylglycerol biosynthesis; CDP-diacylglycerol from sn-glycerol 3-phosphate: step 3/3.</text>
</comment>
<comment type="caution">
    <text evidence="17">The sequence shown here is derived from an EMBL/GenBank/DDBJ whole genome shotgun (WGS) entry which is preliminary data.</text>
</comment>
<comment type="subcellular location">
    <subcellularLocation>
        <location evidence="1">Membrane</location>
        <topology evidence="1">Multi-pass membrane protein</topology>
    </subcellularLocation>
</comment>
<evidence type="ECO:0000256" key="3">
    <source>
        <dbReference type="ARBA" id="ARBA00005189"/>
    </source>
</evidence>
<organism evidence="17 18">
    <name type="scientific">Glycine soja</name>
    <name type="common">Wild soybean</name>
    <dbReference type="NCBI Taxonomy" id="3848"/>
    <lineage>
        <taxon>Eukaryota</taxon>
        <taxon>Viridiplantae</taxon>
        <taxon>Streptophyta</taxon>
        <taxon>Embryophyta</taxon>
        <taxon>Tracheophyta</taxon>
        <taxon>Spermatophyta</taxon>
        <taxon>Magnoliopsida</taxon>
        <taxon>eudicotyledons</taxon>
        <taxon>Gunneridae</taxon>
        <taxon>Pentapetalae</taxon>
        <taxon>rosids</taxon>
        <taxon>fabids</taxon>
        <taxon>Fabales</taxon>
        <taxon>Fabaceae</taxon>
        <taxon>Papilionoideae</taxon>
        <taxon>50 kb inversion clade</taxon>
        <taxon>NPAAA clade</taxon>
        <taxon>indigoferoid/millettioid clade</taxon>
        <taxon>Phaseoleae</taxon>
        <taxon>Glycine</taxon>
        <taxon>Glycine subgen. Soja</taxon>
    </lineage>
</organism>
<dbReference type="GO" id="GO:0005789">
    <property type="term" value="C:endoplasmic reticulum membrane"/>
    <property type="evidence" value="ECO:0007669"/>
    <property type="project" value="TreeGrafter"/>
</dbReference>
<evidence type="ECO:0000313" key="17">
    <source>
        <dbReference type="EMBL" id="RZB87892.1"/>
    </source>
</evidence>
<dbReference type="EC" id="2.7.7.41" evidence="5"/>
<feature type="region of interest" description="Disordered" evidence="15">
    <location>
        <begin position="1"/>
        <end position="25"/>
    </location>
</feature>
<evidence type="ECO:0000256" key="11">
    <source>
        <dbReference type="ARBA" id="ARBA00023098"/>
    </source>
</evidence>
<keyword evidence="12 16" id="KW-0472">Membrane</keyword>
<keyword evidence="10 16" id="KW-1133">Transmembrane helix</keyword>
<keyword evidence="18" id="KW-1185">Reference proteome</keyword>
<evidence type="ECO:0000256" key="8">
    <source>
        <dbReference type="ARBA" id="ARBA00022692"/>
    </source>
</evidence>